<name>A0A139R3C9_9STRE</name>
<dbReference type="PATRIC" id="fig|315405.11.peg.1612"/>
<dbReference type="EMBL" id="LQOF01000291">
    <property type="protein sequence ID" value="KXT67559.1"/>
    <property type="molecule type" value="Genomic_DNA"/>
</dbReference>
<proteinExistence type="inferred from homology"/>
<dbReference type="InterPro" id="IPR000073">
    <property type="entry name" value="AB_hydrolase_1"/>
</dbReference>
<protein>
    <submittedName>
        <fullName evidence="6">Lysophospholipase L2</fullName>
        <ecNumber evidence="6">3.1.1.5</ecNumber>
    </submittedName>
</protein>
<evidence type="ECO:0000256" key="1">
    <source>
        <dbReference type="ARBA" id="ARBA00022801"/>
    </source>
</evidence>
<dbReference type="InterPro" id="IPR022742">
    <property type="entry name" value="Hydrolase_4"/>
</dbReference>
<dbReference type="PANTHER" id="PTHR22946">
    <property type="entry name" value="DIENELACTONE HYDROLASE DOMAIN-CONTAINING PROTEIN-RELATED"/>
    <property type="match status" value="1"/>
</dbReference>
<dbReference type="EC" id="3.1.1.5" evidence="6"/>
<evidence type="ECO:0000313" key="5">
    <source>
        <dbReference type="EMBL" id="KXT67559.1"/>
    </source>
</evidence>
<dbReference type="InterPro" id="IPR029058">
    <property type="entry name" value="AB_hydrolase_fold"/>
</dbReference>
<reference evidence="7 8" key="1">
    <citation type="submission" date="2016-01" db="EMBL/GenBank/DDBJ databases">
        <title>Highly variable Streptococcus oralis are common among viridans streptococci isolated from primates.</title>
        <authorList>
            <person name="Denapaite D."/>
            <person name="Rieger M."/>
            <person name="Koendgen S."/>
            <person name="Brueckner R."/>
            <person name="Ochigava I."/>
            <person name="Kappeler P."/>
            <person name="Maetz-Rensing K."/>
            <person name="Leendertz F."/>
            <person name="Hakenbeck R."/>
        </authorList>
    </citation>
    <scope>NUCLEOTIDE SEQUENCE [LARGE SCALE GENOMIC DNA]</scope>
    <source>
        <strain evidence="5 7">DD02</strain>
        <strain evidence="6 8">DD03</strain>
    </source>
</reference>
<dbReference type="PANTHER" id="PTHR22946:SF9">
    <property type="entry name" value="POLYKETIDE TRANSFERASE AF380"/>
    <property type="match status" value="1"/>
</dbReference>
<evidence type="ECO:0000256" key="2">
    <source>
        <dbReference type="ARBA" id="ARBA00038115"/>
    </source>
</evidence>
<comment type="similarity">
    <text evidence="2">Belongs to the AB hydrolase superfamily. FUS2 hydrolase family.</text>
</comment>
<sequence>MERDGKHLYGKLYLPENVDNPPLVILSHGFGANYKSVEGYAHYFVDNGVAAYVFDFNGGGLGSRSDGKKTEMSVLTEAADLEVVLDYFQDFSGINNQQIFLFGASQGGFVSTYVAGTRPDDIAGLIVLYPAYVLQDDSKKRNPNPELGPETSRIMGIEVGKIYDIDAQSFDIYDIMPQYHGKTLIIHGTSDNIVPISYSERAVTTFPNARLVVIDGAGHGFTGKANEIAKIESIDFIKNIISEK</sequence>
<dbReference type="EMBL" id="LQXV01000153">
    <property type="protein sequence ID" value="KXU09329.1"/>
    <property type="molecule type" value="Genomic_DNA"/>
</dbReference>
<keyword evidence="1 6" id="KW-0378">Hydrolase</keyword>
<dbReference type="AlphaFoldDB" id="A0A139R3C9"/>
<evidence type="ECO:0000313" key="7">
    <source>
        <dbReference type="Proteomes" id="UP000070198"/>
    </source>
</evidence>
<evidence type="ECO:0000259" key="4">
    <source>
        <dbReference type="Pfam" id="PF12146"/>
    </source>
</evidence>
<dbReference type="Pfam" id="PF12146">
    <property type="entry name" value="Hydrolase_4"/>
    <property type="match status" value="1"/>
</dbReference>
<feature type="domain" description="Serine aminopeptidase S33" evidence="4">
    <location>
        <begin position="23"/>
        <end position="138"/>
    </location>
</feature>
<evidence type="ECO:0000259" key="3">
    <source>
        <dbReference type="Pfam" id="PF00561"/>
    </source>
</evidence>
<gene>
    <name evidence="5" type="ORF">SGADD02_01360</name>
    <name evidence="6" type="ORF">SGADD03_00872</name>
</gene>
<organism evidence="6 8">
    <name type="scientific">Streptococcus gallolyticus</name>
    <dbReference type="NCBI Taxonomy" id="315405"/>
    <lineage>
        <taxon>Bacteria</taxon>
        <taxon>Bacillati</taxon>
        <taxon>Bacillota</taxon>
        <taxon>Bacilli</taxon>
        <taxon>Lactobacillales</taxon>
        <taxon>Streptococcaceae</taxon>
        <taxon>Streptococcus</taxon>
    </lineage>
</organism>
<comment type="caution">
    <text evidence="6">The sequence shown here is derived from an EMBL/GenBank/DDBJ whole genome shotgun (WGS) entry which is preliminary data.</text>
</comment>
<accession>A0A139R3C9</accession>
<dbReference type="GO" id="GO:0004622">
    <property type="term" value="F:phosphatidylcholine lysophospholipase activity"/>
    <property type="evidence" value="ECO:0007669"/>
    <property type="project" value="UniProtKB-EC"/>
</dbReference>
<dbReference type="Proteomes" id="UP000071927">
    <property type="component" value="Unassembled WGS sequence"/>
</dbReference>
<evidence type="ECO:0000313" key="8">
    <source>
        <dbReference type="Proteomes" id="UP000071927"/>
    </source>
</evidence>
<dbReference type="RefSeq" id="WP_061458846.1">
    <property type="nucleotide sequence ID" value="NZ_KQ968748.1"/>
</dbReference>
<dbReference type="SUPFAM" id="SSF53474">
    <property type="entry name" value="alpha/beta-Hydrolases"/>
    <property type="match status" value="1"/>
</dbReference>
<feature type="domain" description="AB hydrolase-1" evidence="3">
    <location>
        <begin position="177"/>
        <end position="219"/>
    </location>
</feature>
<dbReference type="Proteomes" id="UP000070198">
    <property type="component" value="Unassembled WGS sequence"/>
</dbReference>
<dbReference type="Gene3D" id="3.40.50.1820">
    <property type="entry name" value="alpha/beta hydrolase"/>
    <property type="match status" value="1"/>
</dbReference>
<dbReference type="Pfam" id="PF00561">
    <property type="entry name" value="Abhydrolase_1"/>
    <property type="match status" value="1"/>
</dbReference>
<evidence type="ECO:0000313" key="6">
    <source>
        <dbReference type="EMBL" id="KXU09329.1"/>
    </source>
</evidence>
<dbReference type="InterPro" id="IPR050261">
    <property type="entry name" value="FrsA_esterase"/>
</dbReference>